<keyword evidence="2" id="KW-1185">Reference proteome</keyword>
<comment type="caution">
    <text evidence="1">The sequence shown here is derived from an EMBL/GenBank/DDBJ whole genome shotgun (WGS) entry which is preliminary data.</text>
</comment>
<organism evidence="1 2">
    <name type="scientific">Fusibacter ferrireducens</name>
    <dbReference type="NCBI Taxonomy" id="2785058"/>
    <lineage>
        <taxon>Bacteria</taxon>
        <taxon>Bacillati</taxon>
        <taxon>Bacillota</taxon>
        <taxon>Clostridia</taxon>
        <taxon>Eubacteriales</taxon>
        <taxon>Eubacteriales Family XII. Incertae Sedis</taxon>
        <taxon>Fusibacter</taxon>
    </lineage>
</organism>
<protein>
    <submittedName>
        <fullName evidence="1">Uncharacterized protein</fullName>
    </submittedName>
</protein>
<evidence type="ECO:0000313" key="1">
    <source>
        <dbReference type="EMBL" id="MBF4694934.1"/>
    </source>
</evidence>
<reference evidence="1 2" key="1">
    <citation type="submission" date="2020-11" db="EMBL/GenBank/DDBJ databases">
        <title>Fusibacter basophilias sp. nov.</title>
        <authorList>
            <person name="Qiu D."/>
        </authorList>
    </citation>
    <scope>NUCLEOTIDE SEQUENCE [LARGE SCALE GENOMIC DNA]</scope>
    <source>
        <strain evidence="1 2">Q10-2</strain>
    </source>
</reference>
<evidence type="ECO:0000313" key="2">
    <source>
        <dbReference type="Proteomes" id="UP000614200"/>
    </source>
</evidence>
<dbReference type="Proteomes" id="UP000614200">
    <property type="component" value="Unassembled WGS sequence"/>
</dbReference>
<dbReference type="RefSeq" id="WP_194703170.1">
    <property type="nucleotide sequence ID" value="NZ_JADKNH010000011.1"/>
</dbReference>
<gene>
    <name evidence="1" type="ORF">ISU02_17685</name>
</gene>
<accession>A0ABR9ZWV6</accession>
<dbReference type="EMBL" id="JADKNH010000011">
    <property type="protein sequence ID" value="MBF4694934.1"/>
    <property type="molecule type" value="Genomic_DNA"/>
</dbReference>
<sequence>MTKLLLEFMGSLVKPVSGKQIANFFNSHGYNYHQTGGTVGNAVKIGLINVVSIKHINGCRVNYFI</sequence>
<name>A0ABR9ZWV6_9FIRM</name>
<proteinExistence type="predicted"/>